<dbReference type="GO" id="GO:0045165">
    <property type="term" value="P:cell fate commitment"/>
    <property type="evidence" value="ECO:0007669"/>
    <property type="project" value="TreeGrafter"/>
</dbReference>
<accession>A0A7E4V212</accession>
<dbReference type="Proteomes" id="UP000492821">
    <property type="component" value="Unassembled WGS sequence"/>
</dbReference>
<evidence type="ECO:0000256" key="6">
    <source>
        <dbReference type="ARBA" id="ARBA00022687"/>
    </source>
</evidence>
<keyword evidence="4" id="KW-0964">Secreted</keyword>
<dbReference type="CDD" id="cd19343">
    <property type="entry name" value="Wnt_Wnt11"/>
    <property type="match status" value="1"/>
</dbReference>
<evidence type="ECO:0000256" key="3">
    <source>
        <dbReference type="ARBA" id="ARBA00022473"/>
    </source>
</evidence>
<proteinExistence type="inferred from homology"/>
<protein>
    <recommendedName>
        <fullName evidence="8">Protein Wnt</fullName>
    </recommendedName>
</protein>
<organism evidence="10 11">
    <name type="scientific">Panagrellus redivivus</name>
    <name type="common">Microworm</name>
    <dbReference type="NCBI Taxonomy" id="6233"/>
    <lineage>
        <taxon>Eukaryota</taxon>
        <taxon>Metazoa</taxon>
        <taxon>Ecdysozoa</taxon>
        <taxon>Nematoda</taxon>
        <taxon>Chromadorea</taxon>
        <taxon>Rhabditida</taxon>
        <taxon>Tylenchina</taxon>
        <taxon>Panagrolaimomorpha</taxon>
        <taxon>Panagrolaimoidea</taxon>
        <taxon>Panagrolaimidae</taxon>
        <taxon>Panagrellus</taxon>
    </lineage>
</organism>
<evidence type="ECO:0000256" key="5">
    <source>
        <dbReference type="ARBA" id="ARBA00022530"/>
    </source>
</evidence>
<dbReference type="PRINTS" id="PR01349">
    <property type="entry name" value="WNTPROTEIN"/>
</dbReference>
<keyword evidence="3 8" id="KW-0217">Developmental protein</keyword>
<dbReference type="PANTHER" id="PTHR12027">
    <property type="entry name" value="WNT RELATED"/>
    <property type="match status" value="1"/>
</dbReference>
<keyword evidence="10" id="KW-1185">Reference proteome</keyword>
<keyword evidence="5" id="KW-0272">Extracellular matrix</keyword>
<dbReference type="AlphaFoldDB" id="A0A7E4V212"/>
<comment type="subcellular location">
    <subcellularLocation>
        <location evidence="1 8">Secreted</location>
        <location evidence="1 8">Extracellular space</location>
        <location evidence="1 8">Extracellular matrix</location>
    </subcellularLocation>
</comment>
<dbReference type="GO" id="GO:0005125">
    <property type="term" value="F:cytokine activity"/>
    <property type="evidence" value="ECO:0007669"/>
    <property type="project" value="TreeGrafter"/>
</dbReference>
<keyword evidence="9" id="KW-0732">Signal</keyword>
<comment type="similarity">
    <text evidence="2 8">Belongs to the Wnt family.</text>
</comment>
<dbReference type="Gene3D" id="3.30.2460.20">
    <property type="match status" value="1"/>
</dbReference>
<dbReference type="SMART" id="SM00097">
    <property type="entry name" value="WNT1"/>
    <property type="match status" value="1"/>
</dbReference>
<reference evidence="11" key="2">
    <citation type="submission" date="2020-10" db="UniProtKB">
        <authorList>
            <consortium name="WormBaseParasite"/>
        </authorList>
    </citation>
    <scope>IDENTIFICATION</scope>
</reference>
<sequence>MAPTWILITVLTVLLSPVFGIKWLAISNLKSTFEEPTDCPKTAQEQTLVGFVQPQVELCKRIIDLMPFMRAAADETIAACEDTFKQHRWNCSSIKLAPNFEADLTKGTKEQAFVYALSAAAVVHQVARACAKGMLEYCKCGAGATLIVDEEAANELPKMNSGNQFHWQGCSDNIEYGMSASQEWADAPWKGRRSSRQVGGIVDDFINDLAESANEVKEKEKTVVGNDVEINTAERKRMLINQQNNDVGREAVASSQLRKCKCHGVSSSCHVKTCWNALSPLSDIAKRLKTRYLNAQQVHPSKLHILDPSQKTPLIPTPPPTDLVFLKPSSDYCDRTVHRECNSTNPAALNSCTNLCCDRGHSTTVTKTSEQCHCKYVHCCYVKCKKCIFHVERSYCN</sequence>
<reference evidence="10" key="1">
    <citation type="journal article" date="2013" name="Genetics">
        <title>The draft genome and transcriptome of Panagrellus redivivus are shaped by the harsh demands of a free-living lifestyle.</title>
        <authorList>
            <person name="Srinivasan J."/>
            <person name="Dillman A.R."/>
            <person name="Macchietto M.G."/>
            <person name="Heikkinen L."/>
            <person name="Lakso M."/>
            <person name="Fracchia K.M."/>
            <person name="Antoshechkin I."/>
            <person name="Mortazavi A."/>
            <person name="Wong G."/>
            <person name="Sternberg P.W."/>
        </authorList>
    </citation>
    <scope>NUCLEOTIDE SEQUENCE [LARGE SCALE GENOMIC DNA]</scope>
    <source>
        <strain evidence="10">MT8872</strain>
    </source>
</reference>
<evidence type="ECO:0000256" key="4">
    <source>
        <dbReference type="ARBA" id="ARBA00022525"/>
    </source>
</evidence>
<feature type="signal peptide" evidence="9">
    <location>
        <begin position="1"/>
        <end position="20"/>
    </location>
</feature>
<keyword evidence="7" id="KW-1015">Disulfide bond</keyword>
<name>A0A7E4V212_PANRE</name>
<evidence type="ECO:0000256" key="8">
    <source>
        <dbReference type="RuleBase" id="RU003500"/>
    </source>
</evidence>
<feature type="chain" id="PRO_5028919615" description="Protein Wnt" evidence="9">
    <location>
        <begin position="21"/>
        <end position="397"/>
    </location>
</feature>
<evidence type="ECO:0000313" key="11">
    <source>
        <dbReference type="WBParaSite" id="Pan_g15464.t1"/>
    </source>
</evidence>
<evidence type="ECO:0000256" key="7">
    <source>
        <dbReference type="ARBA" id="ARBA00023157"/>
    </source>
</evidence>
<dbReference type="InterPro" id="IPR043158">
    <property type="entry name" value="Wnt_C"/>
</dbReference>
<evidence type="ECO:0000256" key="2">
    <source>
        <dbReference type="ARBA" id="ARBA00005683"/>
    </source>
</evidence>
<dbReference type="GO" id="GO:0030182">
    <property type="term" value="P:neuron differentiation"/>
    <property type="evidence" value="ECO:0007669"/>
    <property type="project" value="TreeGrafter"/>
</dbReference>
<dbReference type="GO" id="GO:0060070">
    <property type="term" value="P:canonical Wnt signaling pathway"/>
    <property type="evidence" value="ECO:0007669"/>
    <property type="project" value="TreeGrafter"/>
</dbReference>
<dbReference type="InterPro" id="IPR005817">
    <property type="entry name" value="Wnt"/>
</dbReference>
<comment type="function">
    <text evidence="8">Ligand for members of the frizzled family of seven transmembrane receptors.</text>
</comment>
<dbReference type="GO" id="GO:0005109">
    <property type="term" value="F:frizzled binding"/>
    <property type="evidence" value="ECO:0007669"/>
    <property type="project" value="TreeGrafter"/>
</dbReference>
<dbReference type="Pfam" id="PF00110">
    <property type="entry name" value="wnt"/>
    <property type="match status" value="1"/>
</dbReference>
<evidence type="ECO:0000256" key="9">
    <source>
        <dbReference type="SAM" id="SignalP"/>
    </source>
</evidence>
<keyword evidence="6 8" id="KW-0879">Wnt signaling pathway</keyword>
<dbReference type="PANTHER" id="PTHR12027:SF102">
    <property type="entry name" value="PROTEIN WNT"/>
    <property type="match status" value="1"/>
</dbReference>
<evidence type="ECO:0000313" key="10">
    <source>
        <dbReference type="Proteomes" id="UP000492821"/>
    </source>
</evidence>
<dbReference type="WBParaSite" id="Pan_g15464.t1">
    <property type="protein sequence ID" value="Pan_g15464.t1"/>
    <property type="gene ID" value="Pan_g15464"/>
</dbReference>
<evidence type="ECO:0000256" key="1">
    <source>
        <dbReference type="ARBA" id="ARBA00004498"/>
    </source>
</evidence>
<dbReference type="GO" id="GO:0005615">
    <property type="term" value="C:extracellular space"/>
    <property type="evidence" value="ECO:0007669"/>
    <property type="project" value="TreeGrafter"/>
</dbReference>